<reference evidence="1" key="1">
    <citation type="journal article" date="2015" name="Genome Biol. Evol.">
        <title>Organellar Genomes of White Spruce (Picea glauca): Assembly and Annotation.</title>
        <authorList>
            <person name="Jackman S.D."/>
            <person name="Warren R.L."/>
            <person name="Gibb E.A."/>
            <person name="Vandervalk B.P."/>
            <person name="Mohamadi H."/>
            <person name="Chu J."/>
            <person name="Raymond A."/>
            <person name="Pleasance S."/>
            <person name="Coope R."/>
            <person name="Wildung M.R."/>
            <person name="Ritland C.E."/>
            <person name="Bousquet J."/>
            <person name="Jones S.J."/>
            <person name="Bohlmann J."/>
            <person name="Birol I."/>
        </authorList>
    </citation>
    <scope>NUCLEOTIDE SEQUENCE [LARGE SCALE GENOMIC DNA]</scope>
    <source>
        <tissue evidence="1">Flushing bud</tissue>
    </source>
</reference>
<proteinExistence type="predicted"/>
<name>A0A101M449_PICGL</name>
<keyword evidence="1" id="KW-0496">Mitochondrion</keyword>
<accession>A0A101M449</accession>
<gene>
    <name evidence="1" type="ORF">ABT39_MTgene570</name>
</gene>
<evidence type="ECO:0000313" key="1">
    <source>
        <dbReference type="EMBL" id="KUM50726.1"/>
    </source>
</evidence>
<geneLocation type="mitochondrion" evidence="1"/>
<organism evidence="1">
    <name type="scientific">Picea glauca</name>
    <name type="common">White spruce</name>
    <name type="synonym">Pinus glauca</name>
    <dbReference type="NCBI Taxonomy" id="3330"/>
    <lineage>
        <taxon>Eukaryota</taxon>
        <taxon>Viridiplantae</taxon>
        <taxon>Streptophyta</taxon>
        <taxon>Embryophyta</taxon>
        <taxon>Tracheophyta</taxon>
        <taxon>Spermatophyta</taxon>
        <taxon>Pinopsida</taxon>
        <taxon>Pinidae</taxon>
        <taxon>Conifers I</taxon>
        <taxon>Pinales</taxon>
        <taxon>Pinaceae</taxon>
        <taxon>Picea</taxon>
    </lineage>
</organism>
<protein>
    <submittedName>
        <fullName evidence="1">Uncharacterized protein</fullName>
    </submittedName>
</protein>
<sequence length="40" mass="4325">MDMSMNPPNNNILLLNKCASGNVSRIDQNITTLVSASYLA</sequence>
<comment type="caution">
    <text evidence="1">The sequence shown here is derived from an EMBL/GenBank/DDBJ whole genome shotgun (WGS) entry which is preliminary data.</text>
</comment>
<dbReference type="EMBL" id="LKAM01000001">
    <property type="protein sequence ID" value="KUM50726.1"/>
    <property type="molecule type" value="Genomic_DNA"/>
</dbReference>
<dbReference type="AlphaFoldDB" id="A0A101M449"/>